<comment type="caution">
    <text evidence="2">The sequence shown here is derived from an EMBL/GenBank/DDBJ whole genome shotgun (WGS) entry which is preliminary data.</text>
</comment>
<keyword evidence="1" id="KW-0175">Coiled coil</keyword>
<dbReference type="EMBL" id="WNHN01000427">
    <property type="protein sequence ID" value="MTV78088.1"/>
    <property type="molecule type" value="Genomic_DNA"/>
</dbReference>
<evidence type="ECO:0000313" key="2">
    <source>
        <dbReference type="EMBL" id="MTV78088.1"/>
    </source>
</evidence>
<sequence length="56" mass="6561">MSLRKEAEDFEAERDALRAEVAAYKARNIDMEISQMDHALHNMRTENAQLRAEVER</sequence>
<feature type="non-terminal residue" evidence="2">
    <location>
        <position position="56"/>
    </location>
</feature>
<dbReference type="AlphaFoldDB" id="A0AAW9W9D3"/>
<dbReference type="Proteomes" id="UP000729182">
    <property type="component" value="Unassembled WGS sequence"/>
</dbReference>
<accession>A0AAW9W9D3</accession>
<evidence type="ECO:0000313" key="3">
    <source>
        <dbReference type="Proteomes" id="UP000729182"/>
    </source>
</evidence>
<name>A0AAW9W9D3_STREE</name>
<gene>
    <name evidence="2" type="ORF">GM535_12780</name>
</gene>
<protein>
    <submittedName>
        <fullName evidence="2">Uncharacterized protein</fullName>
    </submittedName>
</protein>
<evidence type="ECO:0000256" key="1">
    <source>
        <dbReference type="SAM" id="Coils"/>
    </source>
</evidence>
<proteinExistence type="predicted"/>
<organism evidence="2 3">
    <name type="scientific">Streptococcus pneumoniae</name>
    <dbReference type="NCBI Taxonomy" id="1313"/>
    <lineage>
        <taxon>Bacteria</taxon>
        <taxon>Bacillati</taxon>
        <taxon>Bacillota</taxon>
        <taxon>Bacilli</taxon>
        <taxon>Lactobacillales</taxon>
        <taxon>Streptococcaceae</taxon>
        <taxon>Streptococcus</taxon>
    </lineage>
</organism>
<feature type="coiled-coil region" evidence="1">
    <location>
        <begin position="7"/>
        <end position="53"/>
    </location>
</feature>
<reference evidence="2" key="1">
    <citation type="submission" date="2019-11" db="EMBL/GenBank/DDBJ databases">
        <title>Growth characteristics of pneumococcus vary with the chemical composition of the capsule and with environmental conditions.</title>
        <authorList>
            <person name="Tothpal A."/>
            <person name="Desobry K."/>
            <person name="Joshi S."/>
            <person name="Wyllie A.L."/>
            <person name="Weinberger D.M."/>
        </authorList>
    </citation>
    <scope>NUCLEOTIDE SEQUENCE</scope>
    <source>
        <strain evidence="2">Pnumococcus10A</strain>
    </source>
</reference>